<dbReference type="InterPro" id="IPR042176">
    <property type="entry name" value="Pantoate_ligase_C"/>
</dbReference>
<dbReference type="GO" id="GO:0005524">
    <property type="term" value="F:ATP binding"/>
    <property type="evidence" value="ECO:0007669"/>
    <property type="project" value="UniProtKB-KW"/>
</dbReference>
<gene>
    <name evidence="8 10" type="primary">panC</name>
    <name evidence="10" type="ORF">ACCAA_770019</name>
</gene>
<evidence type="ECO:0000313" key="11">
    <source>
        <dbReference type="Proteomes" id="UP000199169"/>
    </source>
</evidence>
<dbReference type="Pfam" id="PF02569">
    <property type="entry name" value="Pantoate_ligase"/>
    <property type="match status" value="1"/>
</dbReference>
<evidence type="ECO:0000256" key="8">
    <source>
        <dbReference type="HAMAP-Rule" id="MF_00158"/>
    </source>
</evidence>
<proteinExistence type="inferred from homology"/>
<dbReference type="UniPathway" id="UPA00028">
    <property type="reaction ID" value="UER00005"/>
</dbReference>
<keyword evidence="4 8" id="KW-0566">Pantothenate biosynthesis</keyword>
<evidence type="ECO:0000256" key="6">
    <source>
        <dbReference type="ARBA" id="ARBA00022840"/>
    </source>
</evidence>
<dbReference type="Gene3D" id="3.40.50.620">
    <property type="entry name" value="HUPs"/>
    <property type="match status" value="1"/>
</dbReference>
<evidence type="ECO:0000256" key="5">
    <source>
        <dbReference type="ARBA" id="ARBA00022741"/>
    </source>
</evidence>
<evidence type="ECO:0000256" key="1">
    <source>
        <dbReference type="ARBA" id="ARBA00004990"/>
    </source>
</evidence>
<dbReference type="GO" id="GO:0005829">
    <property type="term" value="C:cytosol"/>
    <property type="evidence" value="ECO:0007669"/>
    <property type="project" value="TreeGrafter"/>
</dbReference>
<dbReference type="InterPro" id="IPR014729">
    <property type="entry name" value="Rossmann-like_a/b/a_fold"/>
</dbReference>
<keyword evidence="9" id="KW-0175">Coiled coil</keyword>
<dbReference type="Gene3D" id="3.30.1300.10">
    <property type="entry name" value="Pantoate-beta-alanine ligase, C-terminal domain"/>
    <property type="match status" value="1"/>
</dbReference>
<reference evidence="10 11" key="1">
    <citation type="submission" date="2016-06" db="EMBL/GenBank/DDBJ databases">
        <authorList>
            <person name="Kjaerup R.B."/>
            <person name="Dalgaard T.S."/>
            <person name="Juul-Madsen H.R."/>
        </authorList>
    </citation>
    <scope>NUCLEOTIDE SEQUENCE [LARGE SCALE GENOMIC DNA]</scope>
    <source>
        <strain evidence="10">3</strain>
    </source>
</reference>
<comment type="function">
    <text evidence="8">Catalyzes the condensation of pantoate with beta-alanine in an ATP-dependent reaction via a pantoyl-adenylate intermediate.</text>
</comment>
<feature type="binding site" evidence="8">
    <location>
        <position position="172"/>
    </location>
    <ligand>
        <name>ATP</name>
        <dbReference type="ChEBI" id="CHEBI:30616"/>
    </ligand>
</feature>
<dbReference type="PANTHER" id="PTHR21299">
    <property type="entry name" value="CYTIDYLATE KINASE/PANTOATE-BETA-ALANINE LIGASE"/>
    <property type="match status" value="1"/>
</dbReference>
<feature type="active site" description="Proton donor" evidence="8">
    <location>
        <position position="33"/>
    </location>
</feature>
<dbReference type="PANTHER" id="PTHR21299:SF1">
    <property type="entry name" value="PANTOATE--BETA-ALANINE LIGASE"/>
    <property type="match status" value="1"/>
</dbReference>
<dbReference type="InterPro" id="IPR003721">
    <property type="entry name" value="Pantoate_ligase"/>
</dbReference>
<dbReference type="STRING" id="1860102.ACCAA_770019"/>
<comment type="similarity">
    <text evidence="2 8">Belongs to the pantothenate synthetase family.</text>
</comment>
<evidence type="ECO:0000256" key="2">
    <source>
        <dbReference type="ARBA" id="ARBA00009256"/>
    </source>
</evidence>
<dbReference type="FunFam" id="3.30.1300.10:FF:000001">
    <property type="entry name" value="Pantothenate synthetase"/>
    <property type="match status" value="1"/>
</dbReference>
<dbReference type="GO" id="GO:0004592">
    <property type="term" value="F:pantoate-beta-alanine ligase activity"/>
    <property type="evidence" value="ECO:0007669"/>
    <property type="project" value="UniProtKB-UniRule"/>
</dbReference>
<feature type="binding site" evidence="8">
    <location>
        <position position="149"/>
    </location>
    <ligand>
        <name>(R)-pantoate</name>
        <dbReference type="ChEBI" id="CHEBI:15980"/>
    </ligand>
</feature>
<evidence type="ECO:0000313" key="10">
    <source>
        <dbReference type="EMBL" id="SBT09793.1"/>
    </source>
</evidence>
<dbReference type="Proteomes" id="UP000199169">
    <property type="component" value="Unassembled WGS sequence"/>
</dbReference>
<organism evidence="10 11">
    <name type="scientific">Candidatus Accumulibacter aalborgensis</name>
    <dbReference type="NCBI Taxonomy" id="1860102"/>
    <lineage>
        <taxon>Bacteria</taxon>
        <taxon>Pseudomonadati</taxon>
        <taxon>Pseudomonadota</taxon>
        <taxon>Betaproteobacteria</taxon>
        <taxon>Candidatus Accumulibacter</taxon>
    </lineage>
</organism>
<keyword evidence="5 8" id="KW-0547">Nucleotide-binding</keyword>
<feature type="binding site" evidence="8">
    <location>
        <position position="57"/>
    </location>
    <ligand>
        <name>(R)-pantoate</name>
        <dbReference type="ChEBI" id="CHEBI:15980"/>
    </ligand>
</feature>
<name>A0A1A8Y0D2_9PROT</name>
<feature type="coiled-coil region" evidence="9">
    <location>
        <begin position="202"/>
        <end position="229"/>
    </location>
</feature>
<comment type="subunit">
    <text evidence="8">Homodimer.</text>
</comment>
<dbReference type="GO" id="GO:0015940">
    <property type="term" value="P:pantothenate biosynthetic process"/>
    <property type="evidence" value="ECO:0007669"/>
    <property type="project" value="UniProtKB-UniRule"/>
</dbReference>
<dbReference type="NCBIfam" id="TIGR00018">
    <property type="entry name" value="panC"/>
    <property type="match status" value="1"/>
</dbReference>
<feature type="binding site" evidence="8">
    <location>
        <begin position="180"/>
        <end position="183"/>
    </location>
    <ligand>
        <name>ATP</name>
        <dbReference type="ChEBI" id="CHEBI:30616"/>
    </ligand>
</feature>
<keyword evidence="6 8" id="KW-0067">ATP-binding</keyword>
<feature type="binding site" evidence="8">
    <location>
        <position position="57"/>
    </location>
    <ligand>
        <name>beta-alanine</name>
        <dbReference type="ChEBI" id="CHEBI:57966"/>
    </ligand>
</feature>
<evidence type="ECO:0000256" key="7">
    <source>
        <dbReference type="ARBA" id="ARBA00048258"/>
    </source>
</evidence>
<dbReference type="EMBL" id="FLQX01000157">
    <property type="protein sequence ID" value="SBT09793.1"/>
    <property type="molecule type" value="Genomic_DNA"/>
</dbReference>
<comment type="subcellular location">
    <subcellularLocation>
        <location evidence="8">Cytoplasm</location>
    </subcellularLocation>
</comment>
<dbReference type="HAMAP" id="MF_00158">
    <property type="entry name" value="PanC"/>
    <property type="match status" value="1"/>
</dbReference>
<comment type="pathway">
    <text evidence="1 8">Cofactor biosynthesis; (R)-pantothenate biosynthesis; (R)-pantothenate from (R)-pantoate and beta-alanine: step 1/1.</text>
</comment>
<accession>A0A1A8Y0D2</accession>
<dbReference type="EC" id="6.3.2.1" evidence="8"/>
<feature type="binding site" evidence="8">
    <location>
        <begin position="26"/>
        <end position="33"/>
    </location>
    <ligand>
        <name>ATP</name>
        <dbReference type="ChEBI" id="CHEBI:30616"/>
    </ligand>
</feature>
<dbReference type="AlphaFoldDB" id="A0A1A8Y0D2"/>
<dbReference type="RefSeq" id="WP_186409018.1">
    <property type="nucleotide sequence ID" value="NZ_FLQX01000157.1"/>
</dbReference>
<keyword evidence="8" id="KW-0963">Cytoplasm</keyword>
<keyword evidence="11" id="KW-1185">Reference proteome</keyword>
<dbReference type="SUPFAM" id="SSF52374">
    <property type="entry name" value="Nucleotidylyl transferase"/>
    <property type="match status" value="1"/>
</dbReference>
<sequence>MHIHSSIAEMRAALTNRGRIVLVPTMGNLHAGHIALMTSARSHGDTVLATIFVNRLQFGPNDDFDRYPRTFQADCDQLAAAGVDLLFAPTEADLYPEPQQYHVDPPEIAHQLDGEFRPGHFRGVATVVLKLFNITQPQVALFGKKDYQQLMVLRHMTRQMALPIDILGGETVRADDGLALSSRNAYLSSAERAEAPRLHRVLNQVSAAVRAGEREFARLEREAASELDQHGWKTDYVAVRRQADLQRPQPREEHALVVLAASRLGSARLIDNVEIDAVGSR</sequence>
<evidence type="ECO:0000256" key="4">
    <source>
        <dbReference type="ARBA" id="ARBA00022655"/>
    </source>
</evidence>
<keyword evidence="3 8" id="KW-0436">Ligase</keyword>
<dbReference type="CDD" id="cd00560">
    <property type="entry name" value="PanC"/>
    <property type="match status" value="1"/>
</dbReference>
<evidence type="ECO:0000256" key="3">
    <source>
        <dbReference type="ARBA" id="ARBA00022598"/>
    </source>
</evidence>
<evidence type="ECO:0000256" key="9">
    <source>
        <dbReference type="SAM" id="Coils"/>
    </source>
</evidence>
<comment type="miscellaneous">
    <text evidence="8">The reaction proceeds by a bi uni uni bi ping pong mechanism.</text>
</comment>
<protein>
    <recommendedName>
        <fullName evidence="8">Pantothenate synthetase</fullName>
        <shortName evidence="8">PS</shortName>
        <ecNumber evidence="8">6.3.2.1</ecNumber>
    </recommendedName>
    <alternativeName>
        <fullName evidence="8">Pantoate--beta-alanine ligase</fullName>
    </alternativeName>
    <alternativeName>
        <fullName evidence="8">Pantoate-activating enzyme</fullName>
    </alternativeName>
</protein>
<feature type="binding site" evidence="8">
    <location>
        <begin position="143"/>
        <end position="146"/>
    </location>
    <ligand>
        <name>ATP</name>
        <dbReference type="ChEBI" id="CHEBI:30616"/>
    </ligand>
</feature>
<comment type="catalytic activity">
    <reaction evidence="7 8">
        <text>(R)-pantoate + beta-alanine + ATP = (R)-pantothenate + AMP + diphosphate + H(+)</text>
        <dbReference type="Rhea" id="RHEA:10912"/>
        <dbReference type="ChEBI" id="CHEBI:15378"/>
        <dbReference type="ChEBI" id="CHEBI:15980"/>
        <dbReference type="ChEBI" id="CHEBI:29032"/>
        <dbReference type="ChEBI" id="CHEBI:30616"/>
        <dbReference type="ChEBI" id="CHEBI:33019"/>
        <dbReference type="ChEBI" id="CHEBI:57966"/>
        <dbReference type="ChEBI" id="CHEBI:456215"/>
        <dbReference type="EC" id="6.3.2.1"/>
    </reaction>
</comment>